<name>A0A7W7PGX9_STRNE</name>
<evidence type="ECO:0000256" key="1">
    <source>
        <dbReference type="SAM" id="MobiDB-lite"/>
    </source>
</evidence>
<keyword evidence="3" id="KW-1185">Reference proteome</keyword>
<evidence type="ECO:0000313" key="3">
    <source>
        <dbReference type="Proteomes" id="UP000556436"/>
    </source>
</evidence>
<dbReference type="EMBL" id="JACHJG010000013">
    <property type="protein sequence ID" value="MBB4889322.1"/>
    <property type="molecule type" value="Genomic_DNA"/>
</dbReference>
<protein>
    <submittedName>
        <fullName evidence="2">Uncharacterized protein</fullName>
    </submittedName>
</protein>
<dbReference type="RefSeq" id="WP_260420959.1">
    <property type="nucleotide sequence ID" value="NZ_BMRW01000012.1"/>
</dbReference>
<evidence type="ECO:0000313" key="2">
    <source>
        <dbReference type="EMBL" id="MBB4889322.1"/>
    </source>
</evidence>
<dbReference type="Proteomes" id="UP000556436">
    <property type="component" value="Unassembled WGS sequence"/>
</dbReference>
<feature type="compositionally biased region" description="Basic and acidic residues" evidence="1">
    <location>
        <begin position="20"/>
        <end position="32"/>
    </location>
</feature>
<organism evidence="2 3">
    <name type="scientific">Streptomyces netropsis</name>
    <name type="common">Streptoverticillium netropsis</name>
    <dbReference type="NCBI Taxonomy" id="55404"/>
    <lineage>
        <taxon>Bacteria</taxon>
        <taxon>Bacillati</taxon>
        <taxon>Actinomycetota</taxon>
        <taxon>Actinomycetes</taxon>
        <taxon>Kitasatosporales</taxon>
        <taxon>Streptomycetaceae</taxon>
        <taxon>Streptomyces</taxon>
    </lineage>
</organism>
<accession>A0A7W7PGX9</accession>
<sequence>MKGTSRCRKHQGEWSPQGVLDRRQRELDDAKRKLAKARRK</sequence>
<comment type="caution">
    <text evidence="2">The sequence shown here is derived from an EMBL/GenBank/DDBJ whole genome shotgun (WGS) entry which is preliminary data.</text>
</comment>
<dbReference type="AlphaFoldDB" id="A0A7W7PGX9"/>
<feature type="region of interest" description="Disordered" evidence="1">
    <location>
        <begin position="1"/>
        <end position="40"/>
    </location>
</feature>
<proteinExistence type="predicted"/>
<gene>
    <name evidence="2" type="ORF">FHS38_005397</name>
</gene>
<reference evidence="2 3" key="1">
    <citation type="submission" date="2020-08" db="EMBL/GenBank/DDBJ databases">
        <title>Genomic Encyclopedia of Type Strains, Phase III (KMG-III): the genomes of soil and plant-associated and newly described type strains.</title>
        <authorList>
            <person name="Whitman W."/>
        </authorList>
    </citation>
    <scope>NUCLEOTIDE SEQUENCE [LARGE SCALE GENOMIC DNA]</scope>
    <source>
        <strain evidence="2 3">CECT 3265</strain>
    </source>
</reference>